<name>A0ABS4P216_9BACL</name>
<evidence type="ECO:0000256" key="3">
    <source>
        <dbReference type="SAM" id="MobiDB-lite"/>
    </source>
</evidence>
<dbReference type="InterPro" id="IPR005025">
    <property type="entry name" value="FMN_Rdtase-like_dom"/>
</dbReference>
<feature type="region of interest" description="Disordered" evidence="3">
    <location>
        <begin position="225"/>
        <end position="250"/>
    </location>
</feature>
<dbReference type="PANTHER" id="PTHR43278">
    <property type="entry name" value="NAD(P)H-DEPENDENT FMN-CONTAINING OXIDOREDUCTASE YWQN-RELATED"/>
    <property type="match status" value="1"/>
</dbReference>
<dbReference type="RefSeq" id="WP_209878714.1">
    <property type="nucleotide sequence ID" value="NZ_JAGGLV010000029.1"/>
</dbReference>
<dbReference type="PANTHER" id="PTHR43278:SF1">
    <property type="entry name" value="IRON-SULFUR FLAVOPROTEIN MJ1083"/>
    <property type="match status" value="1"/>
</dbReference>
<dbReference type="InterPro" id="IPR029039">
    <property type="entry name" value="Flavoprotein-like_sf"/>
</dbReference>
<feature type="compositionally biased region" description="Gly residues" evidence="3">
    <location>
        <begin position="225"/>
        <end position="234"/>
    </location>
</feature>
<feature type="domain" description="NADPH-dependent FMN reductase-like" evidence="4">
    <location>
        <begin position="3"/>
        <end position="168"/>
    </location>
</feature>
<dbReference type="InterPro" id="IPR051796">
    <property type="entry name" value="ISF_SsuE-like"/>
</dbReference>
<evidence type="ECO:0000256" key="1">
    <source>
        <dbReference type="ARBA" id="ARBA00022630"/>
    </source>
</evidence>
<accession>A0ABS4P216</accession>
<dbReference type="Pfam" id="PF03358">
    <property type="entry name" value="FMN_red"/>
    <property type="match status" value="1"/>
</dbReference>
<keyword evidence="6" id="KW-1185">Reference proteome</keyword>
<evidence type="ECO:0000256" key="2">
    <source>
        <dbReference type="ARBA" id="ARBA00022643"/>
    </source>
</evidence>
<organism evidence="5 6">
    <name type="scientific">Paenibacillus silagei</name>
    <dbReference type="NCBI Taxonomy" id="1670801"/>
    <lineage>
        <taxon>Bacteria</taxon>
        <taxon>Bacillati</taxon>
        <taxon>Bacillota</taxon>
        <taxon>Bacilli</taxon>
        <taxon>Bacillales</taxon>
        <taxon>Paenibacillaceae</taxon>
        <taxon>Paenibacillus</taxon>
    </lineage>
</organism>
<dbReference type="EMBL" id="JAGGLV010000029">
    <property type="protein sequence ID" value="MBP2115587.1"/>
    <property type="molecule type" value="Genomic_DNA"/>
</dbReference>
<protein>
    <submittedName>
        <fullName evidence="5">Multimeric flavodoxin WrbA</fullName>
    </submittedName>
</protein>
<keyword evidence="1" id="KW-0285">Flavoprotein</keyword>
<comment type="caution">
    <text evidence="5">The sequence shown here is derived from an EMBL/GenBank/DDBJ whole genome shotgun (WGS) entry which is preliminary data.</text>
</comment>
<sequence>MKKIIGLAGSMKKHHSSSEYLLSVALEAAAEQGVQTELLRLNHYNILPCDGCGNCMNGKHCHLLKDPEDQLTELYDKLKEADGFVFASPVYALSLPAVWKNWIDRCEPCSDEDLDFEYYNYDRVAGVKGKAFKGKVAGQIVVAAGPGHEWALASLMPCFTAIKLSMIASAGISLIEYDGQPGIRKRSWSKPIEEAEEAKMMARAVGMRVASSLGFSYFDLPGQSGAGREQGSGGQDAMERSQDPMVPSQDRGVQAEVWSAFTVQDVRDEEVTLGELASIQPRIFVIGDQQASLRCGPLLEQLEQQFGGSADCALIARVGQLPHFITHEFVKEKTSQTVPGFMLYYDWEDKLASRCTLAPGQPAILVGRSPGEWRLFAVDESDGRDIDRVVDYLEEAVV</sequence>
<dbReference type="Proteomes" id="UP000773462">
    <property type="component" value="Unassembled WGS sequence"/>
</dbReference>
<evidence type="ECO:0000259" key="4">
    <source>
        <dbReference type="Pfam" id="PF03358"/>
    </source>
</evidence>
<dbReference type="Gene3D" id="3.40.50.360">
    <property type="match status" value="1"/>
</dbReference>
<proteinExistence type="predicted"/>
<evidence type="ECO:0000313" key="5">
    <source>
        <dbReference type="EMBL" id="MBP2115587.1"/>
    </source>
</evidence>
<evidence type="ECO:0000313" key="6">
    <source>
        <dbReference type="Proteomes" id="UP000773462"/>
    </source>
</evidence>
<keyword evidence="2" id="KW-0288">FMN</keyword>
<reference evidence="5 6" key="1">
    <citation type="submission" date="2021-03" db="EMBL/GenBank/DDBJ databases">
        <title>Genomic Encyclopedia of Type Strains, Phase IV (KMG-IV): sequencing the most valuable type-strain genomes for metagenomic binning, comparative biology and taxonomic classification.</title>
        <authorList>
            <person name="Goeker M."/>
        </authorList>
    </citation>
    <scope>NUCLEOTIDE SEQUENCE [LARGE SCALE GENOMIC DNA]</scope>
    <source>
        <strain evidence="5 6">DSM 101953</strain>
    </source>
</reference>
<dbReference type="SUPFAM" id="SSF52218">
    <property type="entry name" value="Flavoproteins"/>
    <property type="match status" value="1"/>
</dbReference>
<gene>
    <name evidence="5" type="ORF">J2Z70_005785</name>
</gene>